<keyword evidence="7 8" id="KW-0862">Zinc</keyword>
<comment type="function">
    <text evidence="8">Zinc phosphodiesterase, which displays some tRNA 3'-processing endonuclease activity. Probably involved in tRNA maturation, by removing a 3'-trailer from precursor tRNA.</text>
</comment>
<sequence>MSFSVTILGSASAKPTPDRHPSAQIVKVHEQHYLVDAGEGAQQQMFRYGINPLKLRAVFISHLHGDHVFGLFPLISTLGLYGRRTPLKIFGPAPLGEMLGCHLRYFDTQLPYEIEWVEVDTTRHALLFENRTLEVWSVPLRHRIPTSGYLFREKQPPLNVRKEKITEYGLSIARITAAKRGEDILLDNGDTLPNAELTYRPYAPRSYAYLSDTSWSPKAAKLVEGADLLYHETTYAHAEHKIARERGHSTTVEAARIALKAGAGRLVIGHYSSRYKEESVLVEEARTVFPDTHPATEGTTFTIEKRQQP</sequence>
<organism evidence="10 11">
    <name type="scientific">Alistipes putredinis</name>
    <dbReference type="NCBI Taxonomy" id="28117"/>
    <lineage>
        <taxon>Bacteria</taxon>
        <taxon>Pseudomonadati</taxon>
        <taxon>Bacteroidota</taxon>
        <taxon>Bacteroidia</taxon>
        <taxon>Bacteroidales</taxon>
        <taxon>Rikenellaceae</taxon>
        <taxon>Alistipes</taxon>
    </lineage>
</organism>
<evidence type="ECO:0000313" key="10">
    <source>
        <dbReference type="EMBL" id="OKY94124.1"/>
    </source>
</evidence>
<evidence type="ECO:0000256" key="8">
    <source>
        <dbReference type="HAMAP-Rule" id="MF_01818"/>
    </source>
</evidence>
<feature type="binding site" evidence="8">
    <location>
        <position position="66"/>
    </location>
    <ligand>
        <name>Zn(2+)</name>
        <dbReference type="ChEBI" id="CHEBI:29105"/>
        <label>2</label>
        <note>catalytic</note>
    </ligand>
</feature>
<evidence type="ECO:0000256" key="6">
    <source>
        <dbReference type="ARBA" id="ARBA00022801"/>
    </source>
</evidence>
<evidence type="ECO:0000256" key="7">
    <source>
        <dbReference type="ARBA" id="ARBA00022833"/>
    </source>
</evidence>
<name>A0A1Q6F5D0_9BACT</name>
<comment type="catalytic activity">
    <reaction evidence="8">
        <text>Endonucleolytic cleavage of RNA, removing extra 3' nucleotides from tRNA precursor, generating 3' termini of tRNAs. A 3'-hydroxy group is left at the tRNA terminus and a 5'-phosphoryl group is left at the trailer molecule.</text>
        <dbReference type="EC" id="3.1.26.11"/>
    </reaction>
</comment>
<evidence type="ECO:0000256" key="5">
    <source>
        <dbReference type="ARBA" id="ARBA00022759"/>
    </source>
</evidence>
<feature type="binding site" evidence="8">
    <location>
        <position position="64"/>
    </location>
    <ligand>
        <name>Zn(2+)</name>
        <dbReference type="ChEBI" id="CHEBI:29105"/>
        <label>1</label>
        <note>catalytic</note>
    </ligand>
</feature>
<dbReference type="RefSeq" id="WP_004329429.1">
    <property type="nucleotide sequence ID" value="NZ_BAAFKT010000005.1"/>
</dbReference>
<keyword evidence="2 8" id="KW-0819">tRNA processing</keyword>
<dbReference type="Pfam" id="PF23023">
    <property type="entry name" value="Anti-Pycsar_Apyc1"/>
    <property type="match status" value="1"/>
</dbReference>
<evidence type="ECO:0000313" key="11">
    <source>
        <dbReference type="Proteomes" id="UP000187417"/>
    </source>
</evidence>
<keyword evidence="3 8" id="KW-0540">Nuclease</keyword>
<dbReference type="EMBL" id="MNQH01000030">
    <property type="protein sequence ID" value="OKY94124.1"/>
    <property type="molecule type" value="Genomic_DNA"/>
</dbReference>
<dbReference type="STRING" id="28117.BHV66_06675"/>
<feature type="region of interest" description="Disordered" evidence="9">
    <location>
        <begin position="1"/>
        <end position="20"/>
    </location>
</feature>
<dbReference type="SUPFAM" id="SSF56281">
    <property type="entry name" value="Metallo-hydrolase/oxidoreductase"/>
    <property type="match status" value="1"/>
</dbReference>
<accession>A0A1Q6F5D0</accession>
<feature type="binding site" evidence="8">
    <location>
        <position position="62"/>
    </location>
    <ligand>
        <name>Zn(2+)</name>
        <dbReference type="ChEBI" id="CHEBI:29105"/>
        <label>1</label>
        <note>catalytic</note>
    </ligand>
</feature>
<feature type="binding site" evidence="8">
    <location>
        <position position="212"/>
    </location>
    <ligand>
        <name>Zn(2+)</name>
        <dbReference type="ChEBI" id="CHEBI:29105"/>
        <label>1</label>
        <note>catalytic</note>
    </ligand>
</feature>
<feature type="active site" description="Proton acceptor" evidence="8">
    <location>
        <position position="66"/>
    </location>
</feature>
<dbReference type="GO" id="GO:0008270">
    <property type="term" value="F:zinc ion binding"/>
    <property type="evidence" value="ECO:0007669"/>
    <property type="project" value="UniProtKB-UniRule"/>
</dbReference>
<dbReference type="InterPro" id="IPR013471">
    <property type="entry name" value="RNase_Z/BN"/>
</dbReference>
<dbReference type="Proteomes" id="UP000187417">
    <property type="component" value="Unassembled WGS sequence"/>
</dbReference>
<feature type="binding site" evidence="8">
    <location>
        <position position="212"/>
    </location>
    <ligand>
        <name>Zn(2+)</name>
        <dbReference type="ChEBI" id="CHEBI:29105"/>
        <label>2</label>
        <note>catalytic</note>
    </ligand>
</feature>
<evidence type="ECO:0000256" key="4">
    <source>
        <dbReference type="ARBA" id="ARBA00022723"/>
    </source>
</evidence>
<dbReference type="AlphaFoldDB" id="A0A1Q6F5D0"/>
<reference evidence="10 11" key="1">
    <citation type="journal article" date="2016" name="Nat. Biotechnol.">
        <title>Measurement of bacterial replication rates in microbial communities.</title>
        <authorList>
            <person name="Brown C.T."/>
            <person name="Olm M.R."/>
            <person name="Thomas B.C."/>
            <person name="Banfield J.F."/>
        </authorList>
    </citation>
    <scope>NUCLEOTIDE SEQUENCE [LARGE SCALE GENOMIC DNA]</scope>
    <source>
        <strain evidence="10">CAG:67_53_122</strain>
    </source>
</reference>
<evidence type="ECO:0000256" key="3">
    <source>
        <dbReference type="ARBA" id="ARBA00022722"/>
    </source>
</evidence>
<feature type="binding site" evidence="8">
    <location>
        <position position="142"/>
    </location>
    <ligand>
        <name>Zn(2+)</name>
        <dbReference type="ChEBI" id="CHEBI:29105"/>
        <label>1</label>
        <note>catalytic</note>
    </ligand>
</feature>
<dbReference type="GO" id="GO:0042781">
    <property type="term" value="F:3'-tRNA processing endoribonuclease activity"/>
    <property type="evidence" value="ECO:0007669"/>
    <property type="project" value="UniProtKB-UniRule"/>
</dbReference>
<dbReference type="CDD" id="cd07717">
    <property type="entry name" value="RNaseZ_ZiPD-like_MBL-fold"/>
    <property type="match status" value="1"/>
</dbReference>
<dbReference type="Gene3D" id="3.60.15.10">
    <property type="entry name" value="Ribonuclease Z/Hydroxyacylglutathione hydrolase-like"/>
    <property type="match status" value="1"/>
</dbReference>
<comment type="similarity">
    <text evidence="8">Belongs to the RNase Z family.</text>
</comment>
<dbReference type="PANTHER" id="PTHR46018:SF2">
    <property type="entry name" value="ZINC PHOSPHODIESTERASE ELAC PROTEIN 1"/>
    <property type="match status" value="1"/>
</dbReference>
<protein>
    <recommendedName>
        <fullName evidence="8">Ribonuclease Z</fullName>
        <shortName evidence="8">RNase Z</shortName>
        <ecNumber evidence="8">3.1.26.11</ecNumber>
    </recommendedName>
    <alternativeName>
        <fullName evidence="8">tRNA 3 endonuclease</fullName>
    </alternativeName>
    <alternativeName>
        <fullName evidence="8">tRNase Z</fullName>
    </alternativeName>
</protein>
<comment type="caution">
    <text evidence="10">The sequence shown here is derived from an EMBL/GenBank/DDBJ whole genome shotgun (WGS) entry which is preliminary data.</text>
</comment>
<keyword evidence="5 8" id="KW-0255">Endonuclease</keyword>
<keyword evidence="6 8" id="KW-0378">Hydrolase</keyword>
<proteinExistence type="inferred from homology"/>
<feature type="binding site" evidence="8">
    <location>
        <position position="67"/>
    </location>
    <ligand>
        <name>Zn(2+)</name>
        <dbReference type="ChEBI" id="CHEBI:29105"/>
        <label>2</label>
        <note>catalytic</note>
    </ligand>
</feature>
<evidence type="ECO:0000256" key="9">
    <source>
        <dbReference type="SAM" id="MobiDB-lite"/>
    </source>
</evidence>
<dbReference type="EC" id="3.1.26.11" evidence="8"/>
<gene>
    <name evidence="8" type="primary">rnz</name>
    <name evidence="10" type="ORF">BHV66_06675</name>
</gene>
<dbReference type="HAMAP" id="MF_01818">
    <property type="entry name" value="RNase_Z_BN"/>
    <property type="match status" value="1"/>
</dbReference>
<evidence type="ECO:0000256" key="2">
    <source>
        <dbReference type="ARBA" id="ARBA00022694"/>
    </source>
</evidence>
<feature type="binding site" evidence="8">
    <location>
        <position position="270"/>
    </location>
    <ligand>
        <name>Zn(2+)</name>
        <dbReference type="ChEBI" id="CHEBI:29105"/>
        <label>2</label>
        <note>catalytic</note>
    </ligand>
</feature>
<keyword evidence="4 8" id="KW-0479">Metal-binding</keyword>
<evidence type="ECO:0000256" key="1">
    <source>
        <dbReference type="ARBA" id="ARBA00011738"/>
    </source>
</evidence>
<dbReference type="NCBIfam" id="NF000801">
    <property type="entry name" value="PRK00055.1-3"/>
    <property type="match status" value="1"/>
</dbReference>
<dbReference type="GeneID" id="73803614"/>
<dbReference type="InterPro" id="IPR036866">
    <property type="entry name" value="RibonucZ/Hydroxyglut_hydro"/>
</dbReference>
<dbReference type="PANTHER" id="PTHR46018">
    <property type="entry name" value="ZINC PHOSPHODIESTERASE ELAC PROTEIN 1"/>
    <property type="match status" value="1"/>
</dbReference>
<comment type="cofactor">
    <cofactor evidence="8">
        <name>Zn(2+)</name>
        <dbReference type="ChEBI" id="CHEBI:29105"/>
    </cofactor>
    <text evidence="8">Binds 2 Zn(2+) ions.</text>
</comment>
<comment type="subunit">
    <text evidence="1 8">Homodimer.</text>
</comment>